<proteinExistence type="predicted"/>
<reference evidence="2" key="1">
    <citation type="submission" date="2021-01" db="EMBL/GenBank/DDBJ databases">
        <authorList>
            <person name="Eckstrom K.M.E."/>
        </authorList>
    </citation>
    <scope>NUCLEOTIDE SEQUENCE</scope>
    <source>
        <strain evidence="2">UVCC 0001</strain>
    </source>
</reference>
<evidence type="ECO:0000256" key="1">
    <source>
        <dbReference type="SAM" id="SignalP"/>
    </source>
</evidence>
<keyword evidence="1" id="KW-0732">Signal</keyword>
<feature type="signal peptide" evidence="1">
    <location>
        <begin position="1"/>
        <end position="19"/>
    </location>
</feature>
<comment type="caution">
    <text evidence="2">The sequence shown here is derived from an EMBL/GenBank/DDBJ whole genome shotgun (WGS) entry which is preliminary data.</text>
</comment>
<sequence length="67" mass="7177">MGLPSTILTQIVLTSVVLGSLKHSGVIKVDTEQIGDPTVRSIFKQAISLGETVAVKSKELYHDIVKS</sequence>
<feature type="chain" id="PRO_5042085721" evidence="1">
    <location>
        <begin position="20"/>
        <end position="67"/>
    </location>
</feature>
<dbReference type="EMBL" id="JASFZW010000014">
    <property type="protein sequence ID" value="KAK2075584.1"/>
    <property type="molecule type" value="Genomic_DNA"/>
</dbReference>
<evidence type="ECO:0000313" key="3">
    <source>
        <dbReference type="Proteomes" id="UP001255856"/>
    </source>
</evidence>
<organism evidence="2 3">
    <name type="scientific">Prototheca wickerhamii</name>
    <dbReference type="NCBI Taxonomy" id="3111"/>
    <lineage>
        <taxon>Eukaryota</taxon>
        <taxon>Viridiplantae</taxon>
        <taxon>Chlorophyta</taxon>
        <taxon>core chlorophytes</taxon>
        <taxon>Trebouxiophyceae</taxon>
        <taxon>Chlorellales</taxon>
        <taxon>Chlorellaceae</taxon>
        <taxon>Prototheca</taxon>
    </lineage>
</organism>
<dbReference type="Proteomes" id="UP001255856">
    <property type="component" value="Unassembled WGS sequence"/>
</dbReference>
<evidence type="ECO:0000313" key="2">
    <source>
        <dbReference type="EMBL" id="KAK2075584.1"/>
    </source>
</evidence>
<dbReference type="AlphaFoldDB" id="A0AAD9MFV7"/>
<gene>
    <name evidence="2" type="ORF">QBZ16_001692</name>
</gene>
<protein>
    <submittedName>
        <fullName evidence="2">Uncharacterized protein</fullName>
    </submittedName>
</protein>
<keyword evidence="3" id="KW-1185">Reference proteome</keyword>
<name>A0AAD9MFV7_PROWI</name>
<accession>A0AAD9MFV7</accession>